<accession>A0A9W3J520</accession>
<reference evidence="2 3" key="1">
    <citation type="submission" date="2012-08" db="EMBL/GenBank/DDBJ databases">
        <authorList>
            <person name="Doggett N."/>
            <person name="Teshima H."/>
            <person name="Bruce D."/>
            <person name="Detter J.C."/>
            <person name="Johnson S.L."/>
            <person name="Han C."/>
        </authorList>
    </citation>
    <scope>NUCLEOTIDE SEQUENCE [LARGE SCALE GENOMIC DNA]</scope>
    <source>
        <strain evidence="2 3">HD-771</strain>
    </source>
</reference>
<name>A0A9W3J520_BACTU</name>
<organism evidence="2 3">
    <name type="scientific">Bacillus thuringiensis HD-771</name>
    <dbReference type="NCBI Taxonomy" id="1218175"/>
    <lineage>
        <taxon>Bacteria</taxon>
        <taxon>Bacillati</taxon>
        <taxon>Bacillota</taxon>
        <taxon>Bacilli</taxon>
        <taxon>Bacillales</taxon>
        <taxon>Bacillaceae</taxon>
        <taxon>Bacillus</taxon>
        <taxon>Bacillus cereus group</taxon>
    </lineage>
</organism>
<evidence type="ECO:0000256" key="1">
    <source>
        <dbReference type="SAM" id="Phobius"/>
    </source>
</evidence>
<keyword evidence="1" id="KW-0812">Transmembrane</keyword>
<feature type="transmembrane region" description="Helical" evidence="1">
    <location>
        <begin position="111"/>
        <end position="130"/>
    </location>
</feature>
<dbReference type="RefSeq" id="WP_000247505.1">
    <property type="nucleotide sequence ID" value="NC_018500.1"/>
</dbReference>
<sequence>MVNKKRHMKVKLWSVRTLIILFFAISAITLSQGVVYVQDIVKERFFSKTKTISERNYDFTSIGENFDDSKIDEDEYEEVEDTGIRTKTGKKFQPFERESLWSDVLSVLSNIWITIAFYVIIAISIIYAIYKYIRKKLTKTEIVQEKELITKHTAVRSIKNEKVIHQLEQPLPTDKIRKTLVEWERTLPFHEQRRSYETMQQWLKRICRTRDIISLYESVRYGEKTYTDLDVEEIMKWVEGDGKVDT</sequence>
<evidence type="ECO:0008006" key="4">
    <source>
        <dbReference type="Google" id="ProtNLM"/>
    </source>
</evidence>
<evidence type="ECO:0000313" key="3">
    <source>
        <dbReference type="Proteomes" id="UP000005259"/>
    </source>
</evidence>
<protein>
    <recommendedName>
        <fullName evidence="4">Signal peptidase II</fullName>
    </recommendedName>
</protein>
<keyword evidence="1" id="KW-1133">Transmembrane helix</keyword>
<dbReference type="EMBL" id="CP003752">
    <property type="protein sequence ID" value="AFQ14352.1"/>
    <property type="molecule type" value="Genomic_DNA"/>
</dbReference>
<dbReference type="AlphaFoldDB" id="A0A9W3J520"/>
<gene>
    <name evidence="2" type="ORF">BTG_04275</name>
</gene>
<keyword evidence="1" id="KW-0472">Membrane</keyword>
<dbReference type="Proteomes" id="UP000005259">
    <property type="component" value="Chromosome"/>
</dbReference>
<proteinExistence type="predicted"/>
<evidence type="ECO:0000313" key="2">
    <source>
        <dbReference type="EMBL" id="AFQ14352.1"/>
    </source>
</evidence>
<dbReference type="KEGG" id="bti:BTG_04275"/>